<evidence type="ECO:0000259" key="1">
    <source>
        <dbReference type="Pfam" id="PF13456"/>
    </source>
</evidence>
<feature type="domain" description="RNase H type-1" evidence="1">
    <location>
        <begin position="149"/>
        <end position="186"/>
    </location>
</feature>
<dbReference type="InterPro" id="IPR012337">
    <property type="entry name" value="RNaseH-like_sf"/>
</dbReference>
<dbReference type="PANTHER" id="PTHR47723">
    <property type="entry name" value="OS05G0353850 PROTEIN"/>
    <property type="match status" value="1"/>
</dbReference>
<dbReference type="GO" id="GO:0004523">
    <property type="term" value="F:RNA-DNA hybrid ribonuclease activity"/>
    <property type="evidence" value="ECO:0007669"/>
    <property type="project" value="InterPro"/>
</dbReference>
<dbReference type="EMBL" id="CM004395">
    <property type="protein sequence ID" value="OAY41128.1"/>
    <property type="molecule type" value="Genomic_DNA"/>
</dbReference>
<feature type="domain" description="RNase H type-1" evidence="1">
    <location>
        <begin position="82"/>
        <end position="141"/>
    </location>
</feature>
<dbReference type="Gene3D" id="3.30.420.10">
    <property type="entry name" value="Ribonuclease H-like superfamily/Ribonuclease H"/>
    <property type="match status" value="1"/>
</dbReference>
<dbReference type="InterPro" id="IPR036397">
    <property type="entry name" value="RNaseH_sf"/>
</dbReference>
<dbReference type="GO" id="GO:0003676">
    <property type="term" value="F:nucleic acid binding"/>
    <property type="evidence" value="ECO:0007669"/>
    <property type="project" value="InterPro"/>
</dbReference>
<organism evidence="2">
    <name type="scientific">Manihot esculenta</name>
    <name type="common">Cassava</name>
    <name type="synonym">Jatropha manihot</name>
    <dbReference type="NCBI Taxonomy" id="3983"/>
    <lineage>
        <taxon>Eukaryota</taxon>
        <taxon>Viridiplantae</taxon>
        <taxon>Streptophyta</taxon>
        <taxon>Embryophyta</taxon>
        <taxon>Tracheophyta</taxon>
        <taxon>Spermatophyta</taxon>
        <taxon>Magnoliopsida</taxon>
        <taxon>eudicotyledons</taxon>
        <taxon>Gunneridae</taxon>
        <taxon>Pentapetalae</taxon>
        <taxon>rosids</taxon>
        <taxon>fabids</taxon>
        <taxon>Malpighiales</taxon>
        <taxon>Euphorbiaceae</taxon>
        <taxon>Crotonoideae</taxon>
        <taxon>Manihoteae</taxon>
        <taxon>Manihot</taxon>
    </lineage>
</organism>
<dbReference type="Pfam" id="PF13456">
    <property type="entry name" value="RVT_3"/>
    <property type="match status" value="2"/>
</dbReference>
<sequence>MDGQQWNIIFPLGIWYLWKRRNKVIFESPEQNPPMSKHFIVQQALENTEAWIFASGVDHTISRSSTTFISWSPPTMGWIAINTDGAVKGCPGPAGCAGVFRDSNGDWILGYQSALGTCTAIEAELWGILLGFRTAWDRGWKFVLDGAGRIRNLVSQITTLASYAWEVYFKHIFREANTMADCLAKSSVGGPLGM</sequence>
<dbReference type="SUPFAM" id="SSF53098">
    <property type="entry name" value="Ribonuclease H-like"/>
    <property type="match status" value="1"/>
</dbReference>
<protein>
    <recommendedName>
        <fullName evidence="1">RNase H type-1 domain-containing protein</fullName>
    </recommendedName>
</protein>
<proteinExistence type="predicted"/>
<dbReference type="InterPro" id="IPR053151">
    <property type="entry name" value="RNase_H-like"/>
</dbReference>
<accession>A0A2C9V8R2</accession>
<dbReference type="PANTHER" id="PTHR47723:SF19">
    <property type="entry name" value="POLYNUCLEOTIDYL TRANSFERASE, RIBONUCLEASE H-LIKE SUPERFAMILY PROTEIN"/>
    <property type="match status" value="1"/>
</dbReference>
<dbReference type="CDD" id="cd06222">
    <property type="entry name" value="RNase_H_like"/>
    <property type="match status" value="1"/>
</dbReference>
<dbReference type="InterPro" id="IPR002156">
    <property type="entry name" value="RNaseH_domain"/>
</dbReference>
<dbReference type="AlphaFoldDB" id="A0A2C9V8R2"/>
<evidence type="ECO:0000313" key="2">
    <source>
        <dbReference type="EMBL" id="OAY41128.1"/>
    </source>
</evidence>
<gene>
    <name evidence="2" type="ORF">MANES_09G076700</name>
</gene>
<dbReference type="InterPro" id="IPR044730">
    <property type="entry name" value="RNase_H-like_dom_plant"/>
</dbReference>
<reference evidence="2" key="1">
    <citation type="submission" date="2016-02" db="EMBL/GenBank/DDBJ databases">
        <title>WGS assembly of Manihot esculenta.</title>
        <authorList>
            <person name="Bredeson J.V."/>
            <person name="Prochnik S.E."/>
            <person name="Lyons J.B."/>
            <person name="Schmutz J."/>
            <person name="Grimwood J."/>
            <person name="Vrebalov J."/>
            <person name="Bart R.S."/>
            <person name="Amuge T."/>
            <person name="Ferguson M.E."/>
            <person name="Green R."/>
            <person name="Putnam N."/>
            <person name="Stites J."/>
            <person name="Rounsley S."/>
            <person name="Rokhsar D.S."/>
        </authorList>
    </citation>
    <scope>NUCLEOTIDE SEQUENCE [LARGE SCALE GENOMIC DNA]</scope>
    <source>
        <tissue evidence="2">Leaf</tissue>
    </source>
</reference>
<name>A0A2C9V8R2_MANES</name>